<reference evidence="1" key="1">
    <citation type="submission" date="2018-05" db="EMBL/GenBank/DDBJ databases">
        <authorList>
            <person name="Lanie J.A."/>
            <person name="Ng W.-L."/>
            <person name="Kazmierczak K.M."/>
            <person name="Andrzejewski T.M."/>
            <person name="Davidsen T.M."/>
            <person name="Wayne K.J."/>
            <person name="Tettelin H."/>
            <person name="Glass J.I."/>
            <person name="Rusch D."/>
            <person name="Podicherti R."/>
            <person name="Tsui H.-C.T."/>
            <person name="Winkler M.E."/>
        </authorList>
    </citation>
    <scope>NUCLEOTIDE SEQUENCE</scope>
</reference>
<dbReference type="AlphaFoldDB" id="A0A382TT75"/>
<sequence length="80" mass="9441">MTEKKEFEPEAFVFVDPEVEPDKPLLYKVVDTSQKGDGAVEDLYFDSKEQAKIHRNNLNEKIGNENFRYQIRKGPDHWLK</sequence>
<proteinExistence type="predicted"/>
<name>A0A382TT75_9ZZZZ</name>
<dbReference type="EMBL" id="UINC01138941">
    <property type="protein sequence ID" value="SVD25193.1"/>
    <property type="molecule type" value="Genomic_DNA"/>
</dbReference>
<gene>
    <name evidence="1" type="ORF">METZ01_LOCUS378047</name>
</gene>
<organism evidence="1">
    <name type="scientific">marine metagenome</name>
    <dbReference type="NCBI Taxonomy" id="408172"/>
    <lineage>
        <taxon>unclassified sequences</taxon>
        <taxon>metagenomes</taxon>
        <taxon>ecological metagenomes</taxon>
    </lineage>
</organism>
<evidence type="ECO:0000313" key="1">
    <source>
        <dbReference type="EMBL" id="SVD25193.1"/>
    </source>
</evidence>
<protein>
    <submittedName>
        <fullName evidence="1">Uncharacterized protein</fullName>
    </submittedName>
</protein>
<accession>A0A382TT75</accession>